<dbReference type="AlphaFoldDB" id="A0A0A9WS42"/>
<accession>A0A0A9WS42</accession>
<evidence type="ECO:0000313" key="3">
    <source>
        <dbReference type="EMBL" id="JAG63680.1"/>
    </source>
</evidence>
<organism evidence="2">
    <name type="scientific">Lygus hesperus</name>
    <name type="common">Western plant bug</name>
    <dbReference type="NCBI Taxonomy" id="30085"/>
    <lineage>
        <taxon>Eukaryota</taxon>
        <taxon>Metazoa</taxon>
        <taxon>Ecdysozoa</taxon>
        <taxon>Arthropoda</taxon>
        <taxon>Hexapoda</taxon>
        <taxon>Insecta</taxon>
        <taxon>Pterygota</taxon>
        <taxon>Neoptera</taxon>
        <taxon>Paraneoptera</taxon>
        <taxon>Hemiptera</taxon>
        <taxon>Heteroptera</taxon>
        <taxon>Panheteroptera</taxon>
        <taxon>Cimicomorpha</taxon>
        <taxon>Miridae</taxon>
        <taxon>Mirini</taxon>
        <taxon>Lygus</taxon>
    </lineage>
</organism>
<reference evidence="3" key="3">
    <citation type="submission" date="2014-09" db="EMBL/GenBank/DDBJ databases">
        <authorList>
            <person name="Magalhaes I.L.F."/>
            <person name="Oliveira U."/>
            <person name="Santos F.R."/>
            <person name="Vidigal T.H.D.A."/>
            <person name="Brescovit A.D."/>
            <person name="Santos A.J."/>
        </authorList>
    </citation>
    <scope>NUCLEOTIDE SEQUENCE</scope>
</reference>
<dbReference type="EMBL" id="GBHO01033358">
    <property type="protein sequence ID" value="JAG10246.1"/>
    <property type="molecule type" value="Transcribed_RNA"/>
</dbReference>
<evidence type="ECO:0000259" key="1">
    <source>
        <dbReference type="SMART" id="SM00587"/>
    </source>
</evidence>
<dbReference type="Pfam" id="PF02958">
    <property type="entry name" value="EcKL"/>
    <property type="match status" value="1"/>
</dbReference>
<sequence length="411" mass="46891">RNFIMELLSLSGCRRIAEMCMKTGDVEVLSYDLRSSTDAAAGFIGAAQILHIVVKTGSEIVEFDLFTKTLPSNDYHRKNVEITRVFYKEAEFFKAIYPGISRFFNGKTIPACYHAEPDFLVFENLALEGYKNVDAKSLFDVSHCKAVLASLASFHASSFLFEKSMNSTIDKMYPHLGCDKIAWFKNEKGHPGYEHCMTGARSLGVVLDTHFSHVPTKVRNDVKNLLLSAPLMILPSKKYRNALSHSDLWCNNVMFKYDAQNHVEDCVLVDFQLWGYCPPSMDVHAIIHITTDKPFREKHLDELLKFYFGTFKKCVEVHGEDPDEFLTWDEFQESASEAVPLAVTNHAIFLQICLLPENELSTAFQDKTSTREFYEKDRSQVVLRGLKSDEVYRVRLFSALNDCIDYVTGKQ</sequence>
<dbReference type="EMBL" id="GBRD01002141">
    <property type="protein sequence ID" value="JAG63680.1"/>
    <property type="molecule type" value="Transcribed_RNA"/>
</dbReference>
<dbReference type="PANTHER" id="PTHR11012">
    <property type="entry name" value="PROTEIN KINASE-LIKE DOMAIN-CONTAINING"/>
    <property type="match status" value="1"/>
</dbReference>
<dbReference type="SMART" id="SM00587">
    <property type="entry name" value="CHK"/>
    <property type="match status" value="1"/>
</dbReference>
<protein>
    <submittedName>
        <fullName evidence="2">Pyridoxamine kinase</fullName>
    </submittedName>
</protein>
<keyword evidence="2" id="KW-0418">Kinase</keyword>
<dbReference type="InterPro" id="IPR004119">
    <property type="entry name" value="EcKL"/>
</dbReference>
<name>A0A0A9WS42_LYGHE</name>
<dbReference type="GO" id="GO:0016301">
    <property type="term" value="F:kinase activity"/>
    <property type="evidence" value="ECO:0007669"/>
    <property type="project" value="UniProtKB-KW"/>
</dbReference>
<gene>
    <name evidence="2" type="primary">pdxY_3</name>
    <name evidence="2" type="ORF">CM83_12147</name>
</gene>
<dbReference type="SUPFAM" id="SSF56112">
    <property type="entry name" value="Protein kinase-like (PK-like)"/>
    <property type="match status" value="1"/>
</dbReference>
<reference evidence="2" key="1">
    <citation type="journal article" date="2014" name="PLoS ONE">
        <title>Transcriptome-Based Identification of ABC Transporters in the Western Tarnished Plant Bug Lygus hesperus.</title>
        <authorList>
            <person name="Hull J.J."/>
            <person name="Chaney K."/>
            <person name="Geib S.M."/>
            <person name="Fabrick J.A."/>
            <person name="Brent C.S."/>
            <person name="Walsh D."/>
            <person name="Lavine L.C."/>
        </authorList>
    </citation>
    <scope>NUCLEOTIDE SEQUENCE</scope>
</reference>
<feature type="non-terminal residue" evidence="2">
    <location>
        <position position="1"/>
    </location>
</feature>
<proteinExistence type="predicted"/>
<reference evidence="2" key="2">
    <citation type="submission" date="2014-07" db="EMBL/GenBank/DDBJ databases">
        <authorList>
            <person name="Hull J."/>
        </authorList>
    </citation>
    <scope>NUCLEOTIDE SEQUENCE</scope>
</reference>
<evidence type="ECO:0000313" key="2">
    <source>
        <dbReference type="EMBL" id="JAG10246.1"/>
    </source>
</evidence>
<dbReference type="InterPro" id="IPR015897">
    <property type="entry name" value="CHK_kinase-like"/>
</dbReference>
<dbReference type="InterPro" id="IPR011009">
    <property type="entry name" value="Kinase-like_dom_sf"/>
</dbReference>
<feature type="domain" description="CHK kinase-like" evidence="1">
    <location>
        <begin position="120"/>
        <end position="317"/>
    </location>
</feature>
<dbReference type="PANTHER" id="PTHR11012:SF48">
    <property type="entry name" value="CHK KINASE-LIKE DOMAIN-CONTAINING PROTEIN-RELATED"/>
    <property type="match status" value="1"/>
</dbReference>
<keyword evidence="2" id="KW-0808">Transferase</keyword>